<evidence type="ECO:0000256" key="1">
    <source>
        <dbReference type="SAM" id="Coils"/>
    </source>
</evidence>
<evidence type="ECO:0000313" key="4">
    <source>
        <dbReference type="Proteomes" id="UP000510660"/>
    </source>
</evidence>
<feature type="coiled-coil region" evidence="1">
    <location>
        <begin position="21"/>
        <end position="48"/>
    </location>
</feature>
<protein>
    <submittedName>
        <fullName evidence="3">Uncharacterized protein</fullName>
    </submittedName>
</protein>
<proteinExistence type="predicted"/>
<accession>A0A2I1WJH8</accession>
<dbReference type="EMBL" id="JASOGN010000017">
    <property type="protein sequence ID" value="MDK6502620.1"/>
    <property type="molecule type" value="Genomic_DNA"/>
</dbReference>
<reference evidence="2" key="2">
    <citation type="submission" date="2023-05" db="EMBL/GenBank/DDBJ databases">
        <title>Cataloging the Phylogenetic Diversity of Human Bladder Bacteria.</title>
        <authorList>
            <person name="Du J."/>
        </authorList>
    </citation>
    <scope>NUCLEOTIDE SEQUENCE</scope>
    <source>
        <strain evidence="2">UMB9226</strain>
    </source>
</reference>
<dbReference type="RefSeq" id="WP_101887009.1">
    <property type="nucleotide sequence ID" value="NZ_CP047415.1"/>
</dbReference>
<evidence type="ECO:0000313" key="3">
    <source>
        <dbReference type="EMBL" id="QLL74312.1"/>
    </source>
</evidence>
<dbReference type="Proteomes" id="UP001230300">
    <property type="component" value="Unassembled WGS sequence"/>
</dbReference>
<dbReference type="EMBL" id="CP047415">
    <property type="protein sequence ID" value="QLL74312.1"/>
    <property type="molecule type" value="Genomic_DNA"/>
</dbReference>
<sequence length="107" mass="12475">MNPITKILKTSLTSFARRQRKQKSAKELNKLDLEIKQIKRQIQVLDVLANSLNYCCHLPADHPQHISWKNADPAINILFNYALMLDKQSQQAENKVSQLKERSKNEY</sequence>
<name>A0A2I1WJH8_9LACO</name>
<dbReference type="Proteomes" id="UP000510660">
    <property type="component" value="Chromosome"/>
</dbReference>
<organism evidence="3 4">
    <name type="scientific">Lactobacillus crispatus</name>
    <dbReference type="NCBI Taxonomy" id="47770"/>
    <lineage>
        <taxon>Bacteria</taxon>
        <taxon>Bacillati</taxon>
        <taxon>Bacillota</taxon>
        <taxon>Bacilli</taxon>
        <taxon>Lactobacillales</taxon>
        <taxon>Lactobacillaceae</taxon>
        <taxon>Lactobacillus</taxon>
    </lineage>
</organism>
<reference evidence="3 4" key="1">
    <citation type="submission" date="2020-01" db="EMBL/GenBank/DDBJ databases">
        <title>Complete and circular genome sequences of six lactobacillus isolates from horses.</title>
        <authorList>
            <person name="Hassan H.M."/>
        </authorList>
    </citation>
    <scope>NUCLEOTIDE SEQUENCE [LARGE SCALE GENOMIC DNA]</scope>
    <source>
        <strain evidence="3 4">1D</strain>
    </source>
</reference>
<keyword evidence="1" id="KW-0175">Coiled coil</keyword>
<dbReference type="AlphaFoldDB" id="A0A2I1WJH8"/>
<evidence type="ECO:0000313" key="2">
    <source>
        <dbReference type="EMBL" id="MDK6502620.1"/>
    </source>
</evidence>
<gene>
    <name evidence="3" type="ORF">GTO85_08090</name>
    <name evidence="2" type="ORF">QP235_05315</name>
</gene>